<comment type="function">
    <text evidence="11">A type II topoisomerase that negatively supercoils closed circular double-stranded (ds) DNA in an ATP-dependent manner to modulate DNA topology and maintain chromosomes in an underwound state. Negative supercoiling favors strand separation, and DNA replication, transcription, recombination and repair, all of which involve strand separation. Also able to catalyze the interconversion of other topological isomers of dsDNA rings, including catenanes and knotted rings. Type II topoisomerases break and join 2 DNA strands simultaneously in an ATP-dependent manner.</text>
</comment>
<reference evidence="15 16" key="1">
    <citation type="submission" date="2016-10" db="EMBL/GenBank/DDBJ databases">
        <authorList>
            <person name="de Groot N.N."/>
        </authorList>
    </citation>
    <scope>NUCLEOTIDE SEQUENCE [LARGE SCALE GENOMIC DNA]</scope>
    <source>
        <strain evidence="15 16">LMG 24775</strain>
    </source>
</reference>
<dbReference type="CDD" id="cd16928">
    <property type="entry name" value="HATPase_GyrB-like"/>
    <property type="match status" value="1"/>
</dbReference>
<evidence type="ECO:0000313" key="17">
    <source>
        <dbReference type="Proteomes" id="UP000595064"/>
    </source>
</evidence>
<comment type="catalytic activity">
    <reaction evidence="1 11">
        <text>ATP-dependent breakage, passage and rejoining of double-stranded DNA.</text>
        <dbReference type="EC" id="5.6.2.2"/>
    </reaction>
</comment>
<organism evidence="15 16">
    <name type="scientific">Delftia lacustris</name>
    <dbReference type="NCBI Taxonomy" id="558537"/>
    <lineage>
        <taxon>Bacteria</taxon>
        <taxon>Pseudomonadati</taxon>
        <taxon>Pseudomonadota</taxon>
        <taxon>Betaproteobacteria</taxon>
        <taxon>Burkholderiales</taxon>
        <taxon>Comamonadaceae</taxon>
        <taxon>Delftia</taxon>
    </lineage>
</organism>
<dbReference type="GO" id="GO:0046872">
    <property type="term" value="F:metal ion binding"/>
    <property type="evidence" value="ECO:0007669"/>
    <property type="project" value="UniProtKB-KW"/>
</dbReference>
<accession>A0A1H3HVZ3</accession>
<dbReference type="InterPro" id="IPR049353">
    <property type="entry name" value="GyrB_hook"/>
</dbReference>
<dbReference type="Pfam" id="PF01751">
    <property type="entry name" value="Toprim"/>
    <property type="match status" value="1"/>
</dbReference>
<dbReference type="Pfam" id="PF18053">
    <property type="entry name" value="GyrB_insert"/>
    <property type="match status" value="1"/>
</dbReference>
<dbReference type="Gene3D" id="3.40.50.670">
    <property type="match status" value="2"/>
</dbReference>
<evidence type="ECO:0000256" key="8">
    <source>
        <dbReference type="ARBA" id="ARBA00023029"/>
    </source>
</evidence>
<dbReference type="InterPro" id="IPR013759">
    <property type="entry name" value="Topo_IIA_B_C"/>
</dbReference>
<evidence type="ECO:0000256" key="10">
    <source>
        <dbReference type="ARBA" id="ARBA00023235"/>
    </source>
</evidence>
<dbReference type="Pfam" id="PF21249">
    <property type="entry name" value="GyrB_hook"/>
    <property type="match status" value="1"/>
</dbReference>
<dbReference type="PANTHER" id="PTHR45866:SF1">
    <property type="entry name" value="DNA GYRASE SUBUNIT B, MITOCHONDRIAL"/>
    <property type="match status" value="1"/>
</dbReference>
<feature type="site" description="Interaction with DNA" evidence="11">
    <location>
        <position position="495"/>
    </location>
</feature>
<feature type="binding site" evidence="11">
    <location>
        <position position="553"/>
    </location>
    <ligand>
        <name>Mg(2+)</name>
        <dbReference type="ChEBI" id="CHEBI:18420"/>
        <label>2</label>
    </ligand>
</feature>
<dbReference type="InterPro" id="IPR014721">
    <property type="entry name" value="Ribsml_uS5_D2-typ_fold_subgr"/>
</dbReference>
<evidence type="ECO:0000256" key="1">
    <source>
        <dbReference type="ARBA" id="ARBA00000185"/>
    </source>
</evidence>
<feature type="region of interest" description="Disordered" evidence="12">
    <location>
        <begin position="1"/>
        <end position="23"/>
    </location>
</feature>
<dbReference type="AlphaFoldDB" id="A0A1H3HVZ3"/>
<dbReference type="InterPro" id="IPR018522">
    <property type="entry name" value="TopoIIA_CS"/>
</dbReference>
<dbReference type="NCBIfam" id="TIGR01059">
    <property type="entry name" value="gyrB"/>
    <property type="match status" value="1"/>
</dbReference>
<dbReference type="NCBIfam" id="NF004189">
    <property type="entry name" value="PRK05644.1"/>
    <property type="match status" value="1"/>
</dbReference>
<dbReference type="SMART" id="SM00433">
    <property type="entry name" value="TOP2c"/>
    <property type="match status" value="1"/>
</dbReference>
<keyword evidence="6 11" id="KW-0067">ATP-binding</keyword>
<keyword evidence="17" id="KW-1185">Reference proteome</keyword>
<dbReference type="CDD" id="cd03366">
    <property type="entry name" value="TOPRIM_TopoIIA_GyrB"/>
    <property type="match status" value="1"/>
</dbReference>
<dbReference type="GO" id="GO:0005737">
    <property type="term" value="C:cytoplasm"/>
    <property type="evidence" value="ECO:0007669"/>
    <property type="project" value="UniProtKB-SubCell"/>
</dbReference>
<dbReference type="GO" id="GO:0005524">
    <property type="term" value="F:ATP binding"/>
    <property type="evidence" value="ECO:0007669"/>
    <property type="project" value="UniProtKB-UniRule"/>
</dbReference>
<evidence type="ECO:0000256" key="2">
    <source>
        <dbReference type="ARBA" id="ARBA00010708"/>
    </source>
</evidence>
<evidence type="ECO:0000256" key="5">
    <source>
        <dbReference type="ARBA" id="ARBA00022741"/>
    </source>
</evidence>
<dbReference type="Pfam" id="PF02518">
    <property type="entry name" value="HATPase_c"/>
    <property type="match status" value="1"/>
</dbReference>
<keyword evidence="8 11" id="KW-0799">Topoisomerase</keyword>
<dbReference type="InterPro" id="IPR006171">
    <property type="entry name" value="TOPRIM_dom"/>
</dbReference>
<comment type="subunit">
    <text evidence="11">Heterotetramer, composed of two GyrA and two GyrB chains. In the heterotetramer, GyrA contains the active site tyrosine that forms a transient covalent intermediate with DNA, while GyrB binds cofactors and catalyzes ATP hydrolysis.</text>
</comment>
<comment type="subcellular location">
    <subcellularLocation>
        <location evidence="11">Cytoplasm</location>
    </subcellularLocation>
</comment>
<dbReference type="NCBIfam" id="NF011501">
    <property type="entry name" value="PRK14939.1"/>
    <property type="match status" value="1"/>
</dbReference>
<dbReference type="InterPro" id="IPR034160">
    <property type="entry name" value="TOPRIM_GyrB"/>
</dbReference>
<dbReference type="InterPro" id="IPR013760">
    <property type="entry name" value="Topo_IIA-like_dom_sf"/>
</dbReference>
<dbReference type="PROSITE" id="PS00177">
    <property type="entry name" value="TOPOISOMERASE_II"/>
    <property type="match status" value="1"/>
</dbReference>
<feature type="site" description="Interaction with DNA" evidence="11">
    <location>
        <position position="492"/>
    </location>
</feature>
<evidence type="ECO:0000256" key="9">
    <source>
        <dbReference type="ARBA" id="ARBA00023125"/>
    </source>
</evidence>
<keyword evidence="9" id="KW-0238">DNA-binding</keyword>
<dbReference type="EMBL" id="CP065748">
    <property type="protein sequence ID" value="QPS79624.1"/>
    <property type="molecule type" value="Genomic_DNA"/>
</dbReference>
<feature type="binding site" evidence="11">
    <location>
        <position position="551"/>
    </location>
    <ligand>
        <name>Mg(2+)</name>
        <dbReference type="ChEBI" id="CHEBI:18420"/>
        <label>2</label>
    </ligand>
</feature>
<evidence type="ECO:0000256" key="6">
    <source>
        <dbReference type="ARBA" id="ARBA00022840"/>
    </source>
</evidence>
<evidence type="ECO:0000259" key="13">
    <source>
        <dbReference type="PROSITE" id="PS50880"/>
    </source>
</evidence>
<proteinExistence type="inferred from homology"/>
<dbReference type="GeneID" id="94689306"/>
<dbReference type="GO" id="GO:0005694">
    <property type="term" value="C:chromosome"/>
    <property type="evidence" value="ECO:0007669"/>
    <property type="project" value="InterPro"/>
</dbReference>
<evidence type="ECO:0000256" key="4">
    <source>
        <dbReference type="ARBA" id="ARBA00022723"/>
    </source>
</evidence>
<dbReference type="PRINTS" id="PR01159">
    <property type="entry name" value="DNAGYRASEB"/>
</dbReference>
<evidence type="ECO:0000256" key="7">
    <source>
        <dbReference type="ARBA" id="ARBA00022842"/>
    </source>
</evidence>
<dbReference type="FunFam" id="3.30.565.10:FF:000002">
    <property type="entry name" value="DNA gyrase subunit B"/>
    <property type="match status" value="1"/>
</dbReference>
<dbReference type="PANTHER" id="PTHR45866">
    <property type="entry name" value="DNA GYRASE/TOPOISOMERASE SUBUNIT B"/>
    <property type="match status" value="1"/>
</dbReference>
<keyword evidence="5 11" id="KW-0547">Nucleotide-binding</keyword>
<dbReference type="InterPro" id="IPR002288">
    <property type="entry name" value="DNA_gyrase_B_C"/>
</dbReference>
<dbReference type="GO" id="GO:0006261">
    <property type="term" value="P:DNA-templated DNA replication"/>
    <property type="evidence" value="ECO:0007669"/>
    <property type="project" value="UniProtKB-UniRule"/>
</dbReference>
<evidence type="ECO:0000256" key="11">
    <source>
        <dbReference type="HAMAP-Rule" id="MF_01898"/>
    </source>
</evidence>
<keyword evidence="7 11" id="KW-0460">Magnesium</keyword>
<dbReference type="Pfam" id="PF00204">
    <property type="entry name" value="DNA_gyraseB"/>
    <property type="match status" value="1"/>
</dbReference>
<feature type="binding site" evidence="11">
    <location>
        <position position="467"/>
    </location>
    <ligand>
        <name>Mg(2+)</name>
        <dbReference type="ChEBI" id="CHEBI:18420"/>
        <label>1</label>
        <note>catalytic</note>
    </ligand>
</feature>
<comment type="similarity">
    <text evidence="2 11">Belongs to the type II topoisomerase GyrB family.</text>
</comment>
<dbReference type="KEGG" id="dla:I6G47_21755"/>
<dbReference type="InterPro" id="IPR000565">
    <property type="entry name" value="Topo_IIA_B"/>
</dbReference>
<dbReference type="GO" id="GO:0003677">
    <property type="term" value="F:DNA binding"/>
    <property type="evidence" value="ECO:0007669"/>
    <property type="project" value="UniProtKB-KW"/>
</dbReference>
<dbReference type="PRINTS" id="PR00418">
    <property type="entry name" value="TPI2FAMILY"/>
</dbReference>
<dbReference type="InterPro" id="IPR020568">
    <property type="entry name" value="Ribosomal_Su5_D2-typ_SF"/>
</dbReference>
<dbReference type="FunFam" id="3.40.50.670:FF:000007">
    <property type="entry name" value="DNA gyrase subunit B"/>
    <property type="match status" value="1"/>
</dbReference>
<dbReference type="InterPro" id="IPR041423">
    <property type="entry name" value="GyrB_insert"/>
</dbReference>
<dbReference type="Gene3D" id="3.30.230.10">
    <property type="match status" value="1"/>
</dbReference>
<evidence type="ECO:0000313" key="14">
    <source>
        <dbReference type="EMBL" id="QPS79624.1"/>
    </source>
</evidence>
<dbReference type="RefSeq" id="WP_016447261.1">
    <property type="nucleotide sequence ID" value="NZ_CP065748.1"/>
</dbReference>
<comment type="miscellaneous">
    <text evidence="11">Few gyrases are as efficient as E.coli at forming negative supercoils. Not all organisms have 2 type II topoisomerases; in organisms with a single type II topoisomerase this enzyme also has to decatenate newly replicated chromosomes.</text>
</comment>
<keyword evidence="4 11" id="KW-0479">Metal-binding</keyword>
<dbReference type="SUPFAM" id="SSF56719">
    <property type="entry name" value="Type II DNA topoisomerase"/>
    <property type="match status" value="1"/>
</dbReference>
<dbReference type="InterPro" id="IPR003594">
    <property type="entry name" value="HATPase_dom"/>
</dbReference>
<gene>
    <name evidence="11 14" type="primary">gyrB</name>
    <name evidence="14" type="ORF">I6G47_21755</name>
    <name evidence="15" type="ORF">SAMN05421547_10370</name>
</gene>
<keyword evidence="10 11" id="KW-0413">Isomerase</keyword>
<dbReference type="CDD" id="cd00822">
    <property type="entry name" value="TopoII_Trans_DNA_gyrase"/>
    <property type="match status" value="1"/>
</dbReference>
<dbReference type="HAMAP" id="MF_01898">
    <property type="entry name" value="GyrB"/>
    <property type="match status" value="1"/>
</dbReference>
<dbReference type="SUPFAM" id="SSF55874">
    <property type="entry name" value="ATPase domain of HSP90 chaperone/DNA topoisomerase II/histidine kinase"/>
    <property type="match status" value="1"/>
</dbReference>
<evidence type="ECO:0000256" key="12">
    <source>
        <dbReference type="SAM" id="MobiDB-lite"/>
    </source>
</evidence>
<dbReference type="FunFam" id="3.30.230.10:FF:000005">
    <property type="entry name" value="DNA gyrase subunit B"/>
    <property type="match status" value="1"/>
</dbReference>
<dbReference type="Proteomes" id="UP000595064">
    <property type="component" value="Chromosome"/>
</dbReference>
<dbReference type="InterPro" id="IPR001241">
    <property type="entry name" value="Topo_IIA"/>
</dbReference>
<dbReference type="InterPro" id="IPR011557">
    <property type="entry name" value="GyrB"/>
</dbReference>
<evidence type="ECO:0000313" key="15">
    <source>
        <dbReference type="EMBL" id="SDY19683.1"/>
    </source>
</evidence>
<keyword evidence="3 11" id="KW-0963">Cytoplasm</keyword>
<dbReference type="EMBL" id="FNPE01000003">
    <property type="protein sequence ID" value="SDY19683.1"/>
    <property type="molecule type" value="Genomic_DNA"/>
</dbReference>
<dbReference type="GO" id="GO:0003918">
    <property type="term" value="F:DNA topoisomerase type II (double strand cut, ATP-hydrolyzing) activity"/>
    <property type="evidence" value="ECO:0007669"/>
    <property type="project" value="UniProtKB-UniRule"/>
</dbReference>
<dbReference type="GO" id="GO:0006265">
    <property type="term" value="P:DNA topological change"/>
    <property type="evidence" value="ECO:0007669"/>
    <property type="project" value="UniProtKB-UniRule"/>
</dbReference>
<reference evidence="14 17" key="2">
    <citation type="submission" date="2020-12" db="EMBL/GenBank/DDBJ databases">
        <title>FDA dAtabase for Regulatory Grade micrObial Sequences (FDA-ARGOS): Supporting development and validation of Infectious Disease Dx tests.</title>
        <authorList>
            <person name="Sproer C."/>
            <person name="Gronow S."/>
            <person name="Severitt S."/>
            <person name="Schroder I."/>
            <person name="Tallon L."/>
            <person name="Sadzewicz L."/>
            <person name="Zhao X."/>
            <person name="Boylan J."/>
            <person name="Ott S."/>
            <person name="Bowen H."/>
            <person name="Vavikolanu K."/>
            <person name="Mehta A."/>
            <person name="Aluvathingal J."/>
            <person name="Nadendla S."/>
            <person name="Lowell S."/>
            <person name="Myers T."/>
            <person name="Yan Y."/>
            <person name="Sichtig H."/>
        </authorList>
    </citation>
    <scope>NUCLEOTIDE SEQUENCE [LARGE SCALE GENOMIC DNA]</scope>
    <source>
        <strain evidence="14 17">FDAARGOS_890</strain>
    </source>
</reference>
<dbReference type="Pfam" id="PF00986">
    <property type="entry name" value="DNA_gyraseB_C"/>
    <property type="match status" value="1"/>
</dbReference>
<protein>
    <recommendedName>
        <fullName evidence="11">DNA gyrase subunit B</fullName>
        <ecNumber evidence="11">5.6.2.2</ecNumber>
    </recommendedName>
</protein>
<dbReference type="Gene3D" id="3.30.565.10">
    <property type="entry name" value="Histidine kinase-like ATPase, C-terminal domain"/>
    <property type="match status" value="1"/>
</dbReference>
<dbReference type="PROSITE" id="PS50880">
    <property type="entry name" value="TOPRIM"/>
    <property type="match status" value="1"/>
</dbReference>
<evidence type="ECO:0000256" key="3">
    <source>
        <dbReference type="ARBA" id="ARBA00022490"/>
    </source>
</evidence>
<feature type="domain" description="Toprim" evidence="13">
    <location>
        <begin position="461"/>
        <end position="586"/>
    </location>
</feature>
<feature type="compositionally biased region" description="Polar residues" evidence="12">
    <location>
        <begin position="8"/>
        <end position="20"/>
    </location>
</feature>
<dbReference type="SMART" id="SM00387">
    <property type="entry name" value="HATPase_c"/>
    <property type="match status" value="1"/>
</dbReference>
<comment type="cofactor">
    <cofactor evidence="11">
        <name>Mg(2+)</name>
        <dbReference type="ChEBI" id="CHEBI:18420"/>
    </cofactor>
    <cofactor evidence="11">
        <name>Mn(2+)</name>
        <dbReference type="ChEBI" id="CHEBI:29035"/>
    </cofactor>
    <cofactor evidence="11">
        <name>Ca(2+)</name>
        <dbReference type="ChEBI" id="CHEBI:29108"/>
    </cofactor>
    <text evidence="11">Binds two Mg(2+) per subunit. The magnesium ions form salt bridges with both the protein and the DNA. Can also accept other divalent metal cations, such as Mn(2+) or Ca(2+).</text>
</comment>
<dbReference type="EC" id="5.6.2.2" evidence="11"/>
<feature type="binding site" evidence="11">
    <location>
        <position position="551"/>
    </location>
    <ligand>
        <name>Mg(2+)</name>
        <dbReference type="ChEBI" id="CHEBI:18420"/>
        <label>1</label>
        <note>catalytic</note>
    </ligand>
</feature>
<sequence>MTDENKPENQTIAPEGSDSSGYGEGAIQILEGLEAVRKRPGMYIGDTSDGTGLHHLVFEVVDNSIDEALAGYCDDILVTIHADGSLSVIDNGRGIPTRVKMDDKHEPKRSAAEIALTELHAGGKFNQNSYKVSGGLHGVGVSCVNALSIWLKLSVRRDGEVYEIDFSRGQVQNRPIEIVDGVEVSPMRVVGKSDKRGTKVHFLPDTEIFTQNHEFRYEILAKRLRELSFLNNGVRIRLKDERDGREDDFSGAGGVMGFVQFINANKKVLHPTAFHANGTRPAESYGGIPGTEIGVEVAMQWNDSYAEQVLCFTNNIPQRDGGTHLTGLRAAMTRVIGKYIEQNELAKKAKVEVSGDDMREGLCCVLSVKVPEPKFSSQTKDKLVSSEVRAPVEDIVAKALTDYLEEKPNDAKILCSKIVDAARAREAARKAREMTRRKGVLDGMGLPGKLADCQEKDPALCEIYIVEGDSAGGSAKQGRDRKFQAILPLRGKILNVEKARYEKLLSSNEIVTLITALGTGIGKATAESGKSGSDDFDPNKLRYHRIIIMTDADVDGAHIRTLLLTFFYRQMPDLVERGHIYIAQPPLYKVKNGKEELYIKDGPALNQYLLRIALMNASVSTGGANPRTLDGEELAKLANMHLAAETVIDRLSNFMDAEALRAIADGVQITLDSIEAAQACAPILEAKLRELTTTGVPAEVTAEIDPVSEKPVLRISRHHHGNIKSSILTQEFVRSHDYAALADEAQNFNGLLGEGAKVTRGEGEKAKSDKATDFRQAMQWLLHEAERTTARQRYKGLGEMNPEQLWETTMDPTVRSLLQVQIGDAIEADRVFTMLMGDEVEPRRDFIETNALRAGNIDV</sequence>
<evidence type="ECO:0000313" key="16">
    <source>
        <dbReference type="Proteomes" id="UP000183417"/>
    </source>
</evidence>
<name>A0A1H3HVZ3_9BURK</name>
<dbReference type="Proteomes" id="UP000183417">
    <property type="component" value="Unassembled WGS sequence"/>
</dbReference>
<dbReference type="InterPro" id="IPR036890">
    <property type="entry name" value="HATPase_C_sf"/>
</dbReference>
<dbReference type="InterPro" id="IPR013506">
    <property type="entry name" value="Topo_IIA_bsu_dom2"/>
</dbReference>
<dbReference type="SUPFAM" id="SSF54211">
    <property type="entry name" value="Ribosomal protein S5 domain 2-like"/>
    <property type="match status" value="1"/>
</dbReference>